<evidence type="ECO:0000256" key="6">
    <source>
        <dbReference type="ARBA" id="ARBA00023163"/>
    </source>
</evidence>
<proteinExistence type="predicted"/>
<keyword evidence="7" id="KW-0539">Nucleus</keyword>
<evidence type="ECO:0000256" key="7">
    <source>
        <dbReference type="PROSITE-ProRule" id="PRU00320"/>
    </source>
</evidence>
<keyword evidence="2" id="KW-0217">Developmental protein</keyword>
<reference evidence="10 11" key="1">
    <citation type="submission" date="2016-03" db="EMBL/GenBank/DDBJ databases">
        <title>Trachymyrmex septentrionalis WGS genome.</title>
        <authorList>
            <person name="Nygaard S."/>
            <person name="Hu H."/>
            <person name="Boomsma J."/>
            <person name="Zhang G."/>
        </authorList>
    </citation>
    <scope>NUCLEOTIDE SEQUENCE [LARGE SCALE GENOMIC DNA]</scope>
    <source>
        <strain evidence="10">Tsep2-gDNA-1</strain>
        <tissue evidence="10">Whole body</tissue>
    </source>
</reference>
<evidence type="ECO:0000256" key="3">
    <source>
        <dbReference type="ARBA" id="ARBA00022553"/>
    </source>
</evidence>
<gene>
    <name evidence="10" type="ORF">ALC56_08183</name>
</gene>
<dbReference type="InterPro" id="IPR036388">
    <property type="entry name" value="WH-like_DNA-bd_sf"/>
</dbReference>
<evidence type="ECO:0000256" key="8">
    <source>
        <dbReference type="SAM" id="MobiDB-lite"/>
    </source>
</evidence>
<feature type="domain" description="HTH psq-type" evidence="9">
    <location>
        <begin position="15"/>
        <end position="66"/>
    </location>
</feature>
<organism evidence="10 11">
    <name type="scientific">Trachymyrmex septentrionalis</name>
    <dbReference type="NCBI Taxonomy" id="34720"/>
    <lineage>
        <taxon>Eukaryota</taxon>
        <taxon>Metazoa</taxon>
        <taxon>Ecdysozoa</taxon>
        <taxon>Arthropoda</taxon>
        <taxon>Hexapoda</taxon>
        <taxon>Insecta</taxon>
        <taxon>Pterygota</taxon>
        <taxon>Neoptera</taxon>
        <taxon>Endopterygota</taxon>
        <taxon>Hymenoptera</taxon>
        <taxon>Apocrita</taxon>
        <taxon>Aculeata</taxon>
        <taxon>Formicoidea</taxon>
        <taxon>Formicidae</taxon>
        <taxon>Myrmicinae</taxon>
        <taxon>Trachymyrmex</taxon>
    </lineage>
</organism>
<dbReference type="InterPro" id="IPR051839">
    <property type="entry name" value="RD_transcriptional_regulator"/>
</dbReference>
<dbReference type="EMBL" id="KQ981702">
    <property type="protein sequence ID" value="KYN37470.1"/>
    <property type="molecule type" value="Genomic_DNA"/>
</dbReference>
<feature type="DNA-binding region" description="H-T-H motif" evidence="7">
    <location>
        <begin position="42"/>
        <end position="62"/>
    </location>
</feature>
<keyword evidence="11" id="KW-1185">Reference proteome</keyword>
<evidence type="ECO:0000256" key="1">
    <source>
        <dbReference type="ARBA" id="ARBA00004123"/>
    </source>
</evidence>
<keyword evidence="5 7" id="KW-0238">DNA-binding</keyword>
<keyword evidence="6" id="KW-0804">Transcription</keyword>
<dbReference type="GO" id="GO:0005634">
    <property type="term" value="C:nucleus"/>
    <property type="evidence" value="ECO:0007669"/>
    <property type="project" value="UniProtKB-SubCell"/>
</dbReference>
<keyword evidence="4" id="KW-0805">Transcription regulation</keyword>
<dbReference type="InterPro" id="IPR007889">
    <property type="entry name" value="HTH_Psq"/>
</dbReference>
<dbReference type="GO" id="GO:0003677">
    <property type="term" value="F:DNA binding"/>
    <property type="evidence" value="ECO:0007669"/>
    <property type="project" value="UniProtKB-UniRule"/>
</dbReference>
<accession>A0A151JVQ7</accession>
<dbReference type="STRING" id="34720.A0A151JVQ7"/>
<name>A0A151JVQ7_9HYME</name>
<evidence type="ECO:0000256" key="5">
    <source>
        <dbReference type="ARBA" id="ARBA00023125"/>
    </source>
</evidence>
<dbReference type="AlphaFoldDB" id="A0A151JVQ7"/>
<dbReference type="PANTHER" id="PTHR33215:SF13">
    <property type="entry name" value="PROTEIN DISTAL ANTENNA"/>
    <property type="match status" value="1"/>
</dbReference>
<evidence type="ECO:0000313" key="10">
    <source>
        <dbReference type="EMBL" id="KYN37470.1"/>
    </source>
</evidence>
<dbReference type="PANTHER" id="PTHR33215">
    <property type="entry name" value="PROTEIN DISTAL ANTENNA"/>
    <property type="match status" value="1"/>
</dbReference>
<evidence type="ECO:0000313" key="11">
    <source>
        <dbReference type="Proteomes" id="UP000078541"/>
    </source>
</evidence>
<keyword evidence="3" id="KW-0597">Phosphoprotein</keyword>
<dbReference type="Gene3D" id="1.10.10.10">
    <property type="entry name" value="Winged helix-like DNA-binding domain superfamily/Winged helix DNA-binding domain"/>
    <property type="match status" value="1"/>
</dbReference>
<comment type="subcellular location">
    <subcellularLocation>
        <location evidence="1 7">Nucleus</location>
    </subcellularLocation>
</comment>
<dbReference type="Pfam" id="PF04218">
    <property type="entry name" value="CENP-B_N"/>
    <property type="match status" value="1"/>
</dbReference>
<feature type="region of interest" description="Disordered" evidence="8">
    <location>
        <begin position="1"/>
        <end position="26"/>
    </location>
</feature>
<feature type="compositionally biased region" description="Basic residues" evidence="8">
    <location>
        <begin position="14"/>
        <end position="23"/>
    </location>
</feature>
<dbReference type="InterPro" id="IPR009057">
    <property type="entry name" value="Homeodomain-like_sf"/>
</dbReference>
<evidence type="ECO:0000256" key="4">
    <source>
        <dbReference type="ARBA" id="ARBA00023015"/>
    </source>
</evidence>
<evidence type="ECO:0000259" key="9">
    <source>
        <dbReference type="PROSITE" id="PS50960"/>
    </source>
</evidence>
<sequence>MGDEQETPLDPSKRSRQARQRRLRSPETKIHAVNRVHNGESKAAVARSINVPESTLRGWCKCEKKLLLQLNNMRVFATTLLGTSLTGYEKILTSSFDNNKNNSLHHLPPLNKVKGVVFDAVNNNNDNMDNKTARKNYPDTLPPGCSEMVGHIQQISIRLQDWILQKFKKKPQKTNGVSYITKYLIFVNMCI</sequence>
<evidence type="ECO:0000256" key="2">
    <source>
        <dbReference type="ARBA" id="ARBA00022473"/>
    </source>
</evidence>
<protein>
    <submittedName>
        <fullName evidence="10">Protein distal antenna</fullName>
    </submittedName>
</protein>
<dbReference type="SUPFAM" id="SSF46689">
    <property type="entry name" value="Homeodomain-like"/>
    <property type="match status" value="1"/>
</dbReference>
<dbReference type="Proteomes" id="UP000078541">
    <property type="component" value="Unassembled WGS sequence"/>
</dbReference>
<dbReference type="PROSITE" id="PS50960">
    <property type="entry name" value="HTH_PSQ"/>
    <property type="match status" value="1"/>
</dbReference>